<dbReference type="EMBL" id="GEBQ01027247">
    <property type="protein sequence ID" value="JAT12730.1"/>
    <property type="molecule type" value="Transcribed_RNA"/>
</dbReference>
<feature type="signal peptide" evidence="5">
    <location>
        <begin position="1"/>
        <end position="17"/>
    </location>
</feature>
<dbReference type="Pfam" id="PF13855">
    <property type="entry name" value="LRR_8"/>
    <property type="match status" value="2"/>
</dbReference>
<evidence type="ECO:0000256" key="3">
    <source>
        <dbReference type="ARBA" id="ARBA00022737"/>
    </source>
</evidence>
<reference evidence="7" key="1">
    <citation type="submission" date="2015-11" db="EMBL/GenBank/DDBJ databases">
        <title>De novo transcriptome assembly of four potential Pierce s Disease insect vectors from Arizona vineyards.</title>
        <authorList>
            <person name="Tassone E.E."/>
        </authorList>
    </citation>
    <scope>NUCLEOTIDE SEQUENCE</scope>
</reference>
<organism evidence="7">
    <name type="scientific">Graphocephala atropunctata</name>
    <dbReference type="NCBI Taxonomy" id="36148"/>
    <lineage>
        <taxon>Eukaryota</taxon>
        <taxon>Metazoa</taxon>
        <taxon>Ecdysozoa</taxon>
        <taxon>Arthropoda</taxon>
        <taxon>Hexapoda</taxon>
        <taxon>Insecta</taxon>
        <taxon>Pterygota</taxon>
        <taxon>Neoptera</taxon>
        <taxon>Paraneoptera</taxon>
        <taxon>Hemiptera</taxon>
        <taxon>Auchenorrhyncha</taxon>
        <taxon>Membracoidea</taxon>
        <taxon>Cicadellidae</taxon>
        <taxon>Cicadellinae</taxon>
        <taxon>Cicadellini</taxon>
        <taxon>Graphocephala</taxon>
    </lineage>
</organism>
<evidence type="ECO:0000256" key="4">
    <source>
        <dbReference type="SAM" id="Phobius"/>
    </source>
</evidence>
<dbReference type="PROSITE" id="PS51450">
    <property type="entry name" value="LRR"/>
    <property type="match status" value="2"/>
</dbReference>
<feature type="transmembrane region" description="Helical" evidence="4">
    <location>
        <begin position="379"/>
        <end position="400"/>
    </location>
</feature>
<evidence type="ECO:0008006" key="8">
    <source>
        <dbReference type="Google" id="ProtNLM"/>
    </source>
</evidence>
<evidence type="ECO:0000256" key="5">
    <source>
        <dbReference type="SAM" id="SignalP"/>
    </source>
</evidence>
<dbReference type="PANTHER" id="PTHR24373">
    <property type="entry name" value="SLIT RELATED LEUCINE-RICH REPEAT NEURONAL PROTEIN"/>
    <property type="match status" value="1"/>
</dbReference>
<evidence type="ECO:0000313" key="6">
    <source>
        <dbReference type="EMBL" id="JAT12730.1"/>
    </source>
</evidence>
<dbReference type="Pfam" id="PF00560">
    <property type="entry name" value="LRR_1"/>
    <property type="match status" value="1"/>
</dbReference>
<keyword evidence="1" id="KW-0433">Leucine-rich repeat</keyword>
<dbReference type="InterPro" id="IPR001611">
    <property type="entry name" value="Leu-rich_rpt"/>
</dbReference>
<dbReference type="InterPro" id="IPR003591">
    <property type="entry name" value="Leu-rich_rpt_typical-subtyp"/>
</dbReference>
<dbReference type="InterPro" id="IPR032675">
    <property type="entry name" value="LRR_dom_sf"/>
</dbReference>
<name>A0A1B6MRQ4_9HEMI</name>
<dbReference type="SUPFAM" id="SSF52058">
    <property type="entry name" value="L domain-like"/>
    <property type="match status" value="1"/>
</dbReference>
<dbReference type="AlphaFoldDB" id="A0A1B6MRQ4"/>
<keyword evidence="3" id="KW-0677">Repeat</keyword>
<accession>A0A1B6MRQ4</accession>
<dbReference type="EMBL" id="GEBQ01001412">
    <property type="protein sequence ID" value="JAT38565.1"/>
    <property type="molecule type" value="Transcribed_RNA"/>
</dbReference>
<feature type="chain" id="PRO_5008588456" description="LRRCT domain-containing protein" evidence="5">
    <location>
        <begin position="18"/>
        <end position="431"/>
    </location>
</feature>
<evidence type="ECO:0000313" key="7">
    <source>
        <dbReference type="EMBL" id="JAT38565.1"/>
    </source>
</evidence>
<sequence length="431" mass="48143">MNVFVLLVIFVVNVVAGLKCRPSLELDIKWKVDCSSRNLSSAPLPELLHPVVSLNLSHNLFVHLTHSHFSNWTKVTILDLSFNNIKNIDNHSFFGLNNLNELNLGYNKIEVLSANITSNLSKLKILNLSFNKLKTITAETFQPIPLLLKLFLGGNIDLGKAEENYINLNEALKQGLITLDLSNISLVELSEDLFNSTKYLVSLNTANNPLKNLEGLPSSLRHLNISGTLIESIPPRLFIKSDILQRLSLESMPLLRDIKANTFLGLSRLEELYIKDCPKLHFISEDAFGDSVPKLRRVTIANCALITLPKSFEPFLNKVVHLDLQGNPWMCDGRISWIMDANISQNLSDNLRCDNPPTARGMTVLNYFQPRSLHPHSSLLRGAVIIAMVAVLVAGVVGIIRHSVKQKTKAYRHLENIGLQDSCTVTKILPP</sequence>
<keyword evidence="2 5" id="KW-0732">Signal</keyword>
<evidence type="ECO:0000256" key="2">
    <source>
        <dbReference type="ARBA" id="ARBA00022729"/>
    </source>
</evidence>
<evidence type="ECO:0000256" key="1">
    <source>
        <dbReference type="ARBA" id="ARBA00022614"/>
    </source>
</evidence>
<proteinExistence type="predicted"/>
<gene>
    <name evidence="7" type="ORF">g.20738</name>
    <name evidence="6" type="ORF">g.20740</name>
</gene>
<keyword evidence="4" id="KW-0812">Transmembrane</keyword>
<protein>
    <recommendedName>
        <fullName evidence="8">LRRCT domain-containing protein</fullName>
    </recommendedName>
</protein>
<keyword evidence="4" id="KW-0472">Membrane</keyword>
<dbReference type="SMART" id="SM00369">
    <property type="entry name" value="LRR_TYP"/>
    <property type="match status" value="6"/>
</dbReference>
<dbReference type="GO" id="GO:0031012">
    <property type="term" value="C:extracellular matrix"/>
    <property type="evidence" value="ECO:0007669"/>
    <property type="project" value="TreeGrafter"/>
</dbReference>
<dbReference type="PANTHER" id="PTHR24373:SF375">
    <property type="entry name" value="TRANSMEMBRANE PROTEIN, PUTATIVE-RELATED"/>
    <property type="match status" value="1"/>
</dbReference>
<dbReference type="GO" id="GO:0005615">
    <property type="term" value="C:extracellular space"/>
    <property type="evidence" value="ECO:0007669"/>
    <property type="project" value="TreeGrafter"/>
</dbReference>
<dbReference type="InterPro" id="IPR050328">
    <property type="entry name" value="Dev_Immune_Receptor"/>
</dbReference>
<dbReference type="Gene3D" id="3.80.10.10">
    <property type="entry name" value="Ribonuclease Inhibitor"/>
    <property type="match status" value="2"/>
</dbReference>
<keyword evidence="4" id="KW-1133">Transmembrane helix</keyword>